<evidence type="ECO:0000313" key="1">
    <source>
        <dbReference type="EnsemblPlants" id="OMERI04G10370.1"/>
    </source>
</evidence>
<dbReference type="HOGENOM" id="CLU_169924_0_0_1"/>
<organism evidence="1">
    <name type="scientific">Oryza meridionalis</name>
    <dbReference type="NCBI Taxonomy" id="40149"/>
    <lineage>
        <taxon>Eukaryota</taxon>
        <taxon>Viridiplantae</taxon>
        <taxon>Streptophyta</taxon>
        <taxon>Embryophyta</taxon>
        <taxon>Tracheophyta</taxon>
        <taxon>Spermatophyta</taxon>
        <taxon>Magnoliopsida</taxon>
        <taxon>Liliopsida</taxon>
        <taxon>Poales</taxon>
        <taxon>Poaceae</taxon>
        <taxon>BOP clade</taxon>
        <taxon>Oryzoideae</taxon>
        <taxon>Oryzeae</taxon>
        <taxon>Oryzinae</taxon>
        <taxon>Oryza</taxon>
    </lineage>
</organism>
<dbReference type="EnsemblPlants" id="OMERI04G10370.1">
    <property type="protein sequence ID" value="OMERI04G10370.1"/>
    <property type="gene ID" value="OMERI04G10370"/>
</dbReference>
<keyword evidence="2" id="KW-1185">Reference proteome</keyword>
<reference evidence="1" key="2">
    <citation type="submission" date="2018-05" db="EMBL/GenBank/DDBJ databases">
        <title>OmerRS3 (Oryza meridionalis Reference Sequence Version 3).</title>
        <authorList>
            <person name="Zhang J."/>
            <person name="Kudrna D."/>
            <person name="Lee S."/>
            <person name="Talag J."/>
            <person name="Welchert J."/>
            <person name="Wing R.A."/>
        </authorList>
    </citation>
    <scope>NUCLEOTIDE SEQUENCE [LARGE SCALE GENOMIC DNA]</scope>
    <source>
        <strain evidence="1">cv. OR44</strain>
    </source>
</reference>
<reference evidence="1" key="1">
    <citation type="submission" date="2015-04" db="UniProtKB">
        <authorList>
            <consortium name="EnsemblPlants"/>
        </authorList>
    </citation>
    <scope>IDENTIFICATION</scope>
</reference>
<dbReference type="Proteomes" id="UP000008021">
    <property type="component" value="Chromosome 4"/>
</dbReference>
<protein>
    <submittedName>
        <fullName evidence="1">Uncharacterized protein</fullName>
    </submittedName>
</protein>
<dbReference type="Gramene" id="OMERI04G10370.1">
    <property type="protein sequence ID" value="OMERI04G10370.1"/>
    <property type="gene ID" value="OMERI04G10370"/>
</dbReference>
<accession>A0A0E0DDT8</accession>
<dbReference type="AlphaFoldDB" id="A0A0E0DDT8"/>
<evidence type="ECO:0000313" key="2">
    <source>
        <dbReference type="Proteomes" id="UP000008021"/>
    </source>
</evidence>
<proteinExistence type="predicted"/>
<name>A0A0E0DDT8_9ORYZ</name>
<sequence length="115" mass="12177">MLTGKLPANAVPGFDDGRRRRRRGDEKLLVKDFIGVGALSSLLHGGSGAVRYARLGFTSRARIALAAPRGVAFIYGDGAGVGSSEMLTGKPPTNAVPGIDDVDLPQWVRTVFKQI</sequence>
<dbReference type="STRING" id="40149.A0A0E0DDT8"/>